<keyword evidence="8" id="KW-1185">Reference proteome</keyword>
<feature type="transmembrane region" description="Helical" evidence="6">
    <location>
        <begin position="306"/>
        <end position="325"/>
    </location>
</feature>
<dbReference type="Proteomes" id="UP000184518">
    <property type="component" value="Unassembled WGS sequence"/>
</dbReference>
<evidence type="ECO:0000313" key="7">
    <source>
        <dbReference type="EMBL" id="SHG41417.1"/>
    </source>
</evidence>
<feature type="transmembrane region" description="Helical" evidence="6">
    <location>
        <begin position="148"/>
        <end position="169"/>
    </location>
</feature>
<accession>A0A1M5JLG4</accession>
<dbReference type="AlphaFoldDB" id="A0A1M5JLG4"/>
<feature type="transmembrane region" description="Helical" evidence="6">
    <location>
        <begin position="262"/>
        <end position="285"/>
    </location>
</feature>
<evidence type="ECO:0000256" key="4">
    <source>
        <dbReference type="ARBA" id="ARBA00022989"/>
    </source>
</evidence>
<organism evidence="7 8">
    <name type="scientific">Chryseobacterium arachidis</name>
    <dbReference type="NCBI Taxonomy" id="1416778"/>
    <lineage>
        <taxon>Bacteria</taxon>
        <taxon>Pseudomonadati</taxon>
        <taxon>Bacteroidota</taxon>
        <taxon>Flavobacteriia</taxon>
        <taxon>Flavobacteriales</taxon>
        <taxon>Weeksellaceae</taxon>
        <taxon>Chryseobacterium group</taxon>
        <taxon>Chryseobacterium</taxon>
    </lineage>
</organism>
<keyword evidence="2" id="KW-1003">Cell membrane</keyword>
<feature type="transmembrane region" description="Helical" evidence="6">
    <location>
        <begin position="221"/>
        <end position="242"/>
    </location>
</feature>
<dbReference type="EMBL" id="FQUT01000015">
    <property type="protein sequence ID" value="SHG41417.1"/>
    <property type="molecule type" value="Genomic_DNA"/>
</dbReference>
<dbReference type="OrthoDB" id="88014at2"/>
<sequence length="500" mass="57266">MSVVARQGFKYSVIGYIGFLIGMISALFIVPIDLGFYGTLRYIMSTAEMLVPFVVFGISYSNVKFFHKVSQDGKQQNMLSLSLAAVFINFIIFLGIFFVFPYFYPELRNMKVWKIKETILPLILLLSLCAIFNKYISNYKRIVVTNIFDNLFPKIANIGAFLIFLYLSSRFAENSSTPENTAFLFFFGMFVLMLLGYIFYANRLDKIKLDFKTDYFKKDKFYKQFATYSFFGFLGTFGNYMAINSFMIGEYLGMEENGIYSVLLALVSLISIPQLGLFNISAPIISKNLADGDMEDLDRFHKKTSLTIYFLGAVLFSCIMVGFPYLTHFMPKNGVMLREYEPVIWIWGSAVLVDLATGFNGNIISLSKYYKFNILMMLLLAGLTVGLNFYFINNTDLKLIGIALSTAISLTTYNLIKIVFNYFMFKVSPLSIEMIFVSIICTLAITVAIVLPVFENNFINLMYKPAVVLILIFIGNYFTKIFPVEQYLNMKFIKSILKFK</sequence>
<keyword evidence="5 6" id="KW-0472">Membrane</keyword>
<dbReference type="PANTHER" id="PTHR30250">
    <property type="entry name" value="PST FAMILY PREDICTED COLANIC ACID TRANSPORTER"/>
    <property type="match status" value="1"/>
</dbReference>
<evidence type="ECO:0000256" key="5">
    <source>
        <dbReference type="ARBA" id="ARBA00023136"/>
    </source>
</evidence>
<feature type="transmembrane region" description="Helical" evidence="6">
    <location>
        <begin position="81"/>
        <end position="104"/>
    </location>
</feature>
<dbReference type="RefSeq" id="WP_072962465.1">
    <property type="nucleotide sequence ID" value="NZ_FQUT01000015.1"/>
</dbReference>
<feature type="transmembrane region" description="Helical" evidence="6">
    <location>
        <begin position="466"/>
        <end position="484"/>
    </location>
</feature>
<dbReference type="GO" id="GO:0005886">
    <property type="term" value="C:plasma membrane"/>
    <property type="evidence" value="ECO:0007669"/>
    <property type="project" value="UniProtKB-SubCell"/>
</dbReference>
<keyword evidence="3 6" id="KW-0812">Transmembrane</keyword>
<dbReference type="STRING" id="1416778.SAMN05443633_1158"/>
<comment type="subcellular location">
    <subcellularLocation>
        <location evidence="1">Cell membrane</location>
        <topology evidence="1">Multi-pass membrane protein</topology>
    </subcellularLocation>
</comment>
<feature type="transmembrane region" description="Helical" evidence="6">
    <location>
        <begin position="399"/>
        <end position="423"/>
    </location>
</feature>
<dbReference type="InterPro" id="IPR050833">
    <property type="entry name" value="Poly_Biosynth_Transport"/>
</dbReference>
<evidence type="ECO:0000256" key="2">
    <source>
        <dbReference type="ARBA" id="ARBA00022475"/>
    </source>
</evidence>
<evidence type="ECO:0000256" key="1">
    <source>
        <dbReference type="ARBA" id="ARBA00004651"/>
    </source>
</evidence>
<feature type="transmembrane region" description="Helical" evidence="6">
    <location>
        <begin position="372"/>
        <end position="393"/>
    </location>
</feature>
<evidence type="ECO:0000313" key="8">
    <source>
        <dbReference type="Proteomes" id="UP000184518"/>
    </source>
</evidence>
<protein>
    <submittedName>
        <fullName evidence="7">Membrane protein involved in the export of O-antigen and teichoic acid</fullName>
    </submittedName>
</protein>
<gene>
    <name evidence="7" type="ORF">SAMN05443633_1158</name>
</gene>
<reference evidence="8" key="1">
    <citation type="submission" date="2016-11" db="EMBL/GenBank/DDBJ databases">
        <authorList>
            <person name="Varghese N."/>
            <person name="Submissions S."/>
        </authorList>
    </citation>
    <scope>NUCLEOTIDE SEQUENCE [LARGE SCALE GENOMIC DNA]</scope>
    <source>
        <strain evidence="8">DSM 27619</strain>
    </source>
</reference>
<feature type="transmembrane region" description="Helical" evidence="6">
    <location>
        <begin position="12"/>
        <end position="30"/>
    </location>
</feature>
<feature type="transmembrane region" description="Helical" evidence="6">
    <location>
        <begin position="119"/>
        <end position="136"/>
    </location>
</feature>
<feature type="transmembrane region" description="Helical" evidence="6">
    <location>
        <begin position="42"/>
        <end position="60"/>
    </location>
</feature>
<evidence type="ECO:0000256" key="6">
    <source>
        <dbReference type="SAM" id="Phobius"/>
    </source>
</evidence>
<keyword evidence="4 6" id="KW-1133">Transmembrane helix</keyword>
<dbReference type="PANTHER" id="PTHR30250:SF11">
    <property type="entry name" value="O-ANTIGEN TRANSPORTER-RELATED"/>
    <property type="match status" value="1"/>
</dbReference>
<name>A0A1M5JLG4_9FLAO</name>
<proteinExistence type="predicted"/>
<evidence type="ECO:0000256" key="3">
    <source>
        <dbReference type="ARBA" id="ARBA00022692"/>
    </source>
</evidence>
<feature type="transmembrane region" description="Helical" evidence="6">
    <location>
        <begin position="345"/>
        <end position="365"/>
    </location>
</feature>
<feature type="transmembrane region" description="Helical" evidence="6">
    <location>
        <begin position="181"/>
        <end position="200"/>
    </location>
</feature>
<feature type="transmembrane region" description="Helical" evidence="6">
    <location>
        <begin position="435"/>
        <end position="454"/>
    </location>
</feature>